<dbReference type="PANTHER" id="PTHR38360">
    <property type="entry name" value="OS03G0120000 PROTEIN"/>
    <property type="match status" value="1"/>
</dbReference>
<evidence type="ECO:0000313" key="4">
    <source>
        <dbReference type="Proteomes" id="UP001054902"/>
    </source>
</evidence>
<protein>
    <submittedName>
        <fullName evidence="3">Uncharacterized protein</fullName>
    </submittedName>
</protein>
<evidence type="ECO:0000256" key="2">
    <source>
        <dbReference type="SAM" id="SignalP"/>
    </source>
</evidence>
<gene>
    <name evidence="3" type="ORF">CTEN210_14694</name>
</gene>
<feature type="chain" id="PRO_5041918400" evidence="2">
    <location>
        <begin position="22"/>
        <end position="480"/>
    </location>
</feature>
<comment type="caution">
    <text evidence="3">The sequence shown here is derived from an EMBL/GenBank/DDBJ whole genome shotgun (WGS) entry which is preliminary data.</text>
</comment>
<accession>A0AAD3HCM9</accession>
<feature type="signal peptide" evidence="2">
    <location>
        <begin position="1"/>
        <end position="21"/>
    </location>
</feature>
<dbReference type="AlphaFoldDB" id="A0AAD3HCM9"/>
<feature type="region of interest" description="Disordered" evidence="1">
    <location>
        <begin position="247"/>
        <end position="267"/>
    </location>
</feature>
<feature type="compositionally biased region" description="Basic and acidic residues" evidence="1">
    <location>
        <begin position="253"/>
        <end position="267"/>
    </location>
</feature>
<proteinExistence type="predicted"/>
<keyword evidence="4" id="KW-1185">Reference proteome</keyword>
<sequence length="480" mass="53920">MKLSFATTIFQVIALASSSSAAESNTFKCLDADEVDYSKDYFPDKIEPTYSQLWEMTYHKTYKIFKNKVTDTSYALYQCGTELPDGVAEQHTDTIAVPLQDGIALSATTQVPQLEQLGLRRQITGYLGNPAYISSPCVSSLASGDDTKITPVYDDQQGFPNTAGTPKLDFIANNPDVMILKANDTGNNTVNWNAYVENGNKATYEWHKVMGAFFNLEKLANEQFQEIGDRYDCVNDNANYLLEHSTSTSRNLRTAEKEESMVEGDSERKLSELQKPKVLWATKIWNGPYWDVARCDEENEYYCEFATACASELLHSNDGSIENYYTPGDYHMTTEELKEFGKDADVWIIPGFIYGELSSVYSEFWGNFTDFKSVQNGQVYDVRAKGGNNWFESRVAEFDVVLQDFCEVVGLYDDSSVQHERQYFRKLLPVAEEPGDLGTCEDVDAQWESVASECTSLNGASSMNVIASVVISVISAFYLF</sequence>
<evidence type="ECO:0000256" key="1">
    <source>
        <dbReference type="SAM" id="MobiDB-lite"/>
    </source>
</evidence>
<reference evidence="3 4" key="1">
    <citation type="journal article" date="2021" name="Sci. Rep.">
        <title>The genome of the diatom Chaetoceros tenuissimus carries an ancient integrated fragment of an extant virus.</title>
        <authorList>
            <person name="Hongo Y."/>
            <person name="Kimura K."/>
            <person name="Takaki Y."/>
            <person name="Yoshida Y."/>
            <person name="Baba S."/>
            <person name="Kobayashi G."/>
            <person name="Nagasaki K."/>
            <person name="Hano T."/>
            <person name="Tomaru Y."/>
        </authorList>
    </citation>
    <scope>NUCLEOTIDE SEQUENCE [LARGE SCALE GENOMIC DNA]</scope>
    <source>
        <strain evidence="3 4">NIES-3715</strain>
    </source>
</reference>
<dbReference type="EMBL" id="BLLK01000061">
    <property type="protein sequence ID" value="GFH58218.1"/>
    <property type="molecule type" value="Genomic_DNA"/>
</dbReference>
<organism evidence="3 4">
    <name type="scientific">Chaetoceros tenuissimus</name>
    <dbReference type="NCBI Taxonomy" id="426638"/>
    <lineage>
        <taxon>Eukaryota</taxon>
        <taxon>Sar</taxon>
        <taxon>Stramenopiles</taxon>
        <taxon>Ochrophyta</taxon>
        <taxon>Bacillariophyta</taxon>
        <taxon>Coscinodiscophyceae</taxon>
        <taxon>Chaetocerotophycidae</taxon>
        <taxon>Chaetocerotales</taxon>
        <taxon>Chaetocerotaceae</taxon>
        <taxon>Chaetoceros</taxon>
    </lineage>
</organism>
<name>A0AAD3HCM9_9STRA</name>
<evidence type="ECO:0000313" key="3">
    <source>
        <dbReference type="EMBL" id="GFH58218.1"/>
    </source>
</evidence>
<dbReference type="PANTHER" id="PTHR38360:SF1">
    <property type="entry name" value="F12P19.7"/>
    <property type="match status" value="1"/>
</dbReference>
<dbReference type="Proteomes" id="UP001054902">
    <property type="component" value="Unassembled WGS sequence"/>
</dbReference>
<keyword evidence="2" id="KW-0732">Signal</keyword>